<protein>
    <submittedName>
        <fullName evidence="2">Uncharacterized protein</fullName>
    </submittedName>
</protein>
<accession>A0A6A6JNM9</accession>
<dbReference type="AlphaFoldDB" id="A0A6A6JNM9"/>
<dbReference type="SMART" id="SM00248">
    <property type="entry name" value="ANK"/>
    <property type="match status" value="1"/>
</dbReference>
<dbReference type="InterPro" id="IPR002110">
    <property type="entry name" value="Ankyrin_rpt"/>
</dbReference>
<reference evidence="2" key="1">
    <citation type="journal article" date="2020" name="Stud. Mycol.">
        <title>101 Dothideomycetes genomes: a test case for predicting lifestyles and emergence of pathogens.</title>
        <authorList>
            <person name="Haridas S."/>
            <person name="Albert R."/>
            <person name="Binder M."/>
            <person name="Bloem J."/>
            <person name="Labutti K."/>
            <person name="Salamov A."/>
            <person name="Andreopoulos B."/>
            <person name="Baker S."/>
            <person name="Barry K."/>
            <person name="Bills G."/>
            <person name="Bluhm B."/>
            <person name="Cannon C."/>
            <person name="Castanera R."/>
            <person name="Culley D."/>
            <person name="Daum C."/>
            <person name="Ezra D."/>
            <person name="Gonzalez J."/>
            <person name="Henrissat B."/>
            <person name="Kuo A."/>
            <person name="Liang C."/>
            <person name="Lipzen A."/>
            <person name="Lutzoni F."/>
            <person name="Magnuson J."/>
            <person name="Mondo S."/>
            <person name="Nolan M."/>
            <person name="Ohm R."/>
            <person name="Pangilinan J."/>
            <person name="Park H.-J."/>
            <person name="Ramirez L."/>
            <person name="Alfaro M."/>
            <person name="Sun H."/>
            <person name="Tritt A."/>
            <person name="Yoshinaga Y."/>
            <person name="Zwiers L.-H."/>
            <person name="Turgeon B."/>
            <person name="Goodwin S."/>
            <person name="Spatafora J."/>
            <person name="Crous P."/>
            <person name="Grigoriev I."/>
        </authorList>
    </citation>
    <scope>NUCLEOTIDE SEQUENCE</scope>
    <source>
        <strain evidence="2">CBS 379.55</strain>
    </source>
</reference>
<dbReference type="Proteomes" id="UP000800097">
    <property type="component" value="Unassembled WGS sequence"/>
</dbReference>
<keyword evidence="1" id="KW-0040">ANK repeat</keyword>
<evidence type="ECO:0000313" key="3">
    <source>
        <dbReference type="Proteomes" id="UP000800097"/>
    </source>
</evidence>
<gene>
    <name evidence="2" type="ORF">EI97DRAFT_456671</name>
</gene>
<proteinExistence type="predicted"/>
<dbReference type="PROSITE" id="PS50297">
    <property type="entry name" value="ANK_REP_REGION"/>
    <property type="match status" value="1"/>
</dbReference>
<evidence type="ECO:0000256" key="1">
    <source>
        <dbReference type="PROSITE-ProRule" id="PRU00023"/>
    </source>
</evidence>
<dbReference type="RefSeq" id="XP_033655779.1">
    <property type="nucleotide sequence ID" value="XM_033800751.1"/>
</dbReference>
<dbReference type="OrthoDB" id="46529at2759"/>
<organism evidence="2 3">
    <name type="scientific">Westerdykella ornata</name>
    <dbReference type="NCBI Taxonomy" id="318751"/>
    <lineage>
        <taxon>Eukaryota</taxon>
        <taxon>Fungi</taxon>
        <taxon>Dikarya</taxon>
        <taxon>Ascomycota</taxon>
        <taxon>Pezizomycotina</taxon>
        <taxon>Dothideomycetes</taxon>
        <taxon>Pleosporomycetidae</taxon>
        <taxon>Pleosporales</taxon>
        <taxon>Sporormiaceae</taxon>
        <taxon>Westerdykella</taxon>
    </lineage>
</organism>
<dbReference type="GeneID" id="54553926"/>
<sequence>MASLSLMSQMEFDDAELFLKGEDPGANGKLHPNVCYDSGGMTATHMAALNDDVKGVELLLKYGADKDLKSEDGKASKKESVGP</sequence>
<dbReference type="InterPro" id="IPR036770">
    <property type="entry name" value="Ankyrin_rpt-contain_sf"/>
</dbReference>
<dbReference type="PROSITE" id="PS50088">
    <property type="entry name" value="ANK_REPEAT"/>
    <property type="match status" value="1"/>
</dbReference>
<evidence type="ECO:0000313" key="2">
    <source>
        <dbReference type="EMBL" id="KAF2278240.1"/>
    </source>
</evidence>
<feature type="repeat" description="ANK" evidence="1">
    <location>
        <begin position="39"/>
        <end position="71"/>
    </location>
</feature>
<name>A0A6A6JNM9_WESOR</name>
<dbReference type="Gene3D" id="1.25.40.20">
    <property type="entry name" value="Ankyrin repeat-containing domain"/>
    <property type="match status" value="1"/>
</dbReference>
<dbReference type="SUPFAM" id="SSF48403">
    <property type="entry name" value="Ankyrin repeat"/>
    <property type="match status" value="1"/>
</dbReference>
<dbReference type="EMBL" id="ML986488">
    <property type="protein sequence ID" value="KAF2278240.1"/>
    <property type="molecule type" value="Genomic_DNA"/>
</dbReference>
<dbReference type="Pfam" id="PF00023">
    <property type="entry name" value="Ank"/>
    <property type="match status" value="1"/>
</dbReference>
<keyword evidence="3" id="KW-1185">Reference proteome</keyword>